<feature type="compositionally biased region" description="Basic and acidic residues" evidence="2">
    <location>
        <begin position="69"/>
        <end position="95"/>
    </location>
</feature>
<protein>
    <recommendedName>
        <fullName evidence="1">Serine/threonine-protein phosphatase</fullName>
        <ecNumber evidence="1">3.1.3.16</ecNumber>
    </recommendedName>
</protein>
<name>A0A4U5MTD5_STECR</name>
<feature type="domain" description="Serine/threonine specific protein phosphatases" evidence="3">
    <location>
        <begin position="264"/>
        <end position="269"/>
    </location>
</feature>
<comment type="similarity">
    <text evidence="1">Belongs to the PPP phosphatase family.</text>
</comment>
<accession>A0A4U5MTD5</accession>
<evidence type="ECO:0000313" key="5">
    <source>
        <dbReference type="Proteomes" id="UP000298663"/>
    </source>
</evidence>
<dbReference type="EMBL" id="AZBU02000006">
    <property type="protein sequence ID" value="TKR72703.1"/>
    <property type="molecule type" value="Genomic_DNA"/>
</dbReference>
<comment type="caution">
    <text evidence="4">The sequence shown here is derived from an EMBL/GenBank/DDBJ whole genome shotgun (WGS) entry which is preliminary data.</text>
</comment>
<evidence type="ECO:0000313" key="4">
    <source>
        <dbReference type="EMBL" id="TKR72703.1"/>
    </source>
</evidence>
<dbReference type="PRINTS" id="PR00114">
    <property type="entry name" value="STPHPHTASE"/>
</dbReference>
<dbReference type="InterPro" id="IPR004843">
    <property type="entry name" value="Calcineurin-like_PHP"/>
</dbReference>
<dbReference type="Proteomes" id="UP000298663">
    <property type="component" value="Unassembled WGS sequence"/>
</dbReference>
<keyword evidence="1" id="KW-0378">Hydrolase</keyword>
<keyword evidence="5" id="KW-1185">Reference proteome</keyword>
<comment type="catalytic activity">
    <reaction evidence="1">
        <text>O-phospho-L-threonyl-[protein] + H2O = L-threonyl-[protein] + phosphate</text>
        <dbReference type="Rhea" id="RHEA:47004"/>
        <dbReference type="Rhea" id="RHEA-COMP:11060"/>
        <dbReference type="Rhea" id="RHEA-COMP:11605"/>
        <dbReference type="ChEBI" id="CHEBI:15377"/>
        <dbReference type="ChEBI" id="CHEBI:30013"/>
        <dbReference type="ChEBI" id="CHEBI:43474"/>
        <dbReference type="ChEBI" id="CHEBI:61977"/>
        <dbReference type="EC" id="3.1.3.16"/>
    </reaction>
</comment>
<sequence>MKESQWAMPTRTTSSLPILKEEHIVPRSSARFKTRDERQRAKRSMRECVTMHSEPSDSHHQSSMASAKEVSKCVDRTQTQEDRKTDKSTMMEKTAEGSSVVGGEPKKKSSLREQLKNLKSKLLRKSGMEKTKKSKTETFEEEFDEEKCADIDYAAFLDRHYEEVKPGVHRMKYTIPELNRVITDASLVFAQEGTLLEIQAPITVCGDIHGQFNDLVNMFLLLGQPPKQRYLFLGDYVDRGAMSIECIILLMAYKVLYPDHIFLLRGNHECARVNKKYGFMDECQAALPSGQASRIWAMFQRAFNLMPVCALISEKILCMHGGLSPAMETIDDVRKEPKPIRNPFKGVINDMLWADPDANIDYWRTSSRGSGFSFGEEVIYEVCKKLNIDLIARAHQLCVDGFWTFADRHLVTIFSAPSYCNLFKNAGAAMHVNKDLKCQLMAFVPNTEGCTARVGERNHLWEPELEHGYTTDKVFMQLLERRSTRSQQK</sequence>
<dbReference type="Pfam" id="PF00149">
    <property type="entry name" value="Metallophos"/>
    <property type="match status" value="1"/>
</dbReference>
<dbReference type="EC" id="3.1.3.16" evidence="1"/>
<dbReference type="STRING" id="34508.A0A4U5MTD5"/>
<evidence type="ECO:0000256" key="1">
    <source>
        <dbReference type="RuleBase" id="RU004273"/>
    </source>
</evidence>
<dbReference type="SUPFAM" id="SSF56300">
    <property type="entry name" value="Metallo-dependent phosphatases"/>
    <property type="match status" value="1"/>
</dbReference>
<proteinExistence type="inferred from homology"/>
<dbReference type="GO" id="GO:0005737">
    <property type="term" value="C:cytoplasm"/>
    <property type="evidence" value="ECO:0007669"/>
    <property type="project" value="TreeGrafter"/>
</dbReference>
<feature type="region of interest" description="Disordered" evidence="2">
    <location>
        <begin position="1"/>
        <end position="112"/>
    </location>
</feature>
<dbReference type="InterPro" id="IPR006186">
    <property type="entry name" value="Ser/Thr-sp_prot-phosphatase"/>
</dbReference>
<dbReference type="SMART" id="SM00156">
    <property type="entry name" value="PP2Ac"/>
    <property type="match status" value="1"/>
</dbReference>
<evidence type="ECO:0000259" key="3">
    <source>
        <dbReference type="PROSITE" id="PS00125"/>
    </source>
</evidence>
<dbReference type="PANTHER" id="PTHR11668">
    <property type="entry name" value="SERINE/THREONINE PROTEIN PHOSPHATASE"/>
    <property type="match status" value="1"/>
</dbReference>
<dbReference type="PANTHER" id="PTHR11668:SF10">
    <property type="entry name" value="SERINE_THREONINE-PROTEIN PHOSPHATASE"/>
    <property type="match status" value="1"/>
</dbReference>
<evidence type="ECO:0000256" key="2">
    <source>
        <dbReference type="SAM" id="MobiDB-lite"/>
    </source>
</evidence>
<dbReference type="GO" id="GO:0005634">
    <property type="term" value="C:nucleus"/>
    <property type="evidence" value="ECO:0007669"/>
    <property type="project" value="TreeGrafter"/>
</dbReference>
<dbReference type="PROSITE" id="PS00125">
    <property type="entry name" value="SER_THR_PHOSPHATASE"/>
    <property type="match status" value="1"/>
</dbReference>
<reference evidence="4 5" key="2">
    <citation type="journal article" date="2019" name="G3 (Bethesda)">
        <title>Hybrid Assembly of the Genome of the Entomopathogenic Nematode Steinernema carpocapsae Identifies the X-Chromosome.</title>
        <authorList>
            <person name="Serra L."/>
            <person name="Macchietto M."/>
            <person name="Macias-Munoz A."/>
            <person name="McGill C.J."/>
            <person name="Rodriguez I.M."/>
            <person name="Rodriguez B."/>
            <person name="Murad R."/>
            <person name="Mortazavi A."/>
        </authorList>
    </citation>
    <scope>NUCLEOTIDE SEQUENCE [LARGE SCALE GENOMIC DNA]</scope>
    <source>
        <strain evidence="4 5">ALL</strain>
    </source>
</reference>
<dbReference type="OrthoDB" id="5815503at2759"/>
<dbReference type="GO" id="GO:0004722">
    <property type="term" value="F:protein serine/threonine phosphatase activity"/>
    <property type="evidence" value="ECO:0007669"/>
    <property type="project" value="UniProtKB-EC"/>
</dbReference>
<reference evidence="4 5" key="1">
    <citation type="journal article" date="2015" name="Genome Biol.">
        <title>Comparative genomics of Steinernema reveals deeply conserved gene regulatory networks.</title>
        <authorList>
            <person name="Dillman A.R."/>
            <person name="Macchietto M."/>
            <person name="Porter C.F."/>
            <person name="Rogers A."/>
            <person name="Williams B."/>
            <person name="Antoshechkin I."/>
            <person name="Lee M.M."/>
            <person name="Goodwin Z."/>
            <person name="Lu X."/>
            <person name="Lewis E.E."/>
            <person name="Goodrich-Blair H."/>
            <person name="Stock S.P."/>
            <person name="Adams B.J."/>
            <person name="Sternberg P.W."/>
            <person name="Mortazavi A."/>
        </authorList>
    </citation>
    <scope>NUCLEOTIDE SEQUENCE [LARGE SCALE GENOMIC DNA]</scope>
    <source>
        <strain evidence="4 5">ALL</strain>
    </source>
</reference>
<dbReference type="InterPro" id="IPR050341">
    <property type="entry name" value="PP1_catalytic_subunit"/>
</dbReference>
<dbReference type="AlphaFoldDB" id="A0A4U5MTD5"/>
<dbReference type="Gene3D" id="3.60.21.10">
    <property type="match status" value="1"/>
</dbReference>
<gene>
    <name evidence="4" type="ORF">L596_020114</name>
</gene>
<dbReference type="InterPro" id="IPR029052">
    <property type="entry name" value="Metallo-depent_PP-like"/>
</dbReference>
<organism evidence="4 5">
    <name type="scientific">Steinernema carpocapsae</name>
    <name type="common">Entomopathogenic nematode</name>
    <dbReference type="NCBI Taxonomy" id="34508"/>
    <lineage>
        <taxon>Eukaryota</taxon>
        <taxon>Metazoa</taxon>
        <taxon>Ecdysozoa</taxon>
        <taxon>Nematoda</taxon>
        <taxon>Chromadorea</taxon>
        <taxon>Rhabditida</taxon>
        <taxon>Tylenchina</taxon>
        <taxon>Panagrolaimomorpha</taxon>
        <taxon>Strongyloidoidea</taxon>
        <taxon>Steinernematidae</taxon>
        <taxon>Steinernema</taxon>
    </lineage>
</organism>